<keyword evidence="7" id="KW-1185">Reference proteome</keyword>
<evidence type="ECO:0000313" key="7">
    <source>
        <dbReference type="Proteomes" id="UP000361836"/>
    </source>
</evidence>
<dbReference type="EMBL" id="CABWIE010000018">
    <property type="protein sequence ID" value="VWL94220.1"/>
    <property type="molecule type" value="Genomic_DNA"/>
</dbReference>
<comment type="subcellular location">
    <subcellularLocation>
        <location evidence="1">Membrane</location>
        <topology evidence="1">Multi-pass membrane protein</topology>
    </subcellularLocation>
</comment>
<evidence type="ECO:0000256" key="3">
    <source>
        <dbReference type="ARBA" id="ARBA00022989"/>
    </source>
</evidence>
<accession>A0A5K1IYA5</accession>
<reference evidence="6 7" key="1">
    <citation type="submission" date="2019-10" db="EMBL/GenBank/DDBJ databases">
        <authorList>
            <person name="Wolf R A."/>
        </authorList>
    </citation>
    <scope>NUCLEOTIDE SEQUENCE [LARGE SCALE GENOMIC DNA]</scope>
    <source>
        <strain evidence="6">Collinsella_aerofaciens_MC2</strain>
    </source>
</reference>
<proteinExistence type="predicted"/>
<dbReference type="InterPro" id="IPR010432">
    <property type="entry name" value="RDD"/>
</dbReference>
<protein>
    <submittedName>
        <fullName evidence="6">RDD family protein</fullName>
    </submittedName>
</protein>
<evidence type="ECO:0000259" key="5">
    <source>
        <dbReference type="Pfam" id="PF06271"/>
    </source>
</evidence>
<dbReference type="Proteomes" id="UP000361836">
    <property type="component" value="Unassembled WGS sequence"/>
</dbReference>
<dbReference type="AlphaFoldDB" id="A0A5K1IYA5"/>
<sequence length="172" mass="19387">MSANKAKRRPSERAQRVQQPAARSDGGCVFFARRLVSLLVDYVVSAGVVSIFYACAYIFYLDTSTSSQGSLMLLCAILFVLQTTIYVPWKTGASVGEHLLRLRVIRWDRRVRTPSQIFVQECIMKVVLGPFTIVLFVLDYVIGGLLLHRDPDHEFALDSILKIHVIPNRQSS</sequence>
<evidence type="ECO:0000256" key="4">
    <source>
        <dbReference type="ARBA" id="ARBA00023136"/>
    </source>
</evidence>
<name>A0A5K1IYA5_9ACTN</name>
<keyword evidence="2" id="KW-0812">Transmembrane</keyword>
<organism evidence="6 7">
    <name type="scientific">Collinsella aerofaciens</name>
    <dbReference type="NCBI Taxonomy" id="74426"/>
    <lineage>
        <taxon>Bacteria</taxon>
        <taxon>Bacillati</taxon>
        <taxon>Actinomycetota</taxon>
        <taxon>Coriobacteriia</taxon>
        <taxon>Coriobacteriales</taxon>
        <taxon>Coriobacteriaceae</taxon>
        <taxon>Collinsella</taxon>
    </lineage>
</organism>
<gene>
    <name evidence="6" type="ORF">KCJAJFAP_02251</name>
</gene>
<feature type="domain" description="RDD" evidence="5">
    <location>
        <begin position="31"/>
        <end position="144"/>
    </location>
</feature>
<keyword evidence="4" id="KW-0472">Membrane</keyword>
<evidence type="ECO:0000256" key="1">
    <source>
        <dbReference type="ARBA" id="ARBA00004141"/>
    </source>
</evidence>
<evidence type="ECO:0000313" key="6">
    <source>
        <dbReference type="EMBL" id="VWL94220.1"/>
    </source>
</evidence>
<evidence type="ECO:0000256" key="2">
    <source>
        <dbReference type="ARBA" id="ARBA00022692"/>
    </source>
</evidence>
<dbReference type="Pfam" id="PF06271">
    <property type="entry name" value="RDD"/>
    <property type="match status" value="1"/>
</dbReference>
<keyword evidence="3" id="KW-1133">Transmembrane helix</keyword>
<dbReference type="RefSeq" id="WP_187324726.1">
    <property type="nucleotide sequence ID" value="NZ_CAAKNU010000023.1"/>
</dbReference>
<dbReference type="GO" id="GO:0016020">
    <property type="term" value="C:membrane"/>
    <property type="evidence" value="ECO:0007669"/>
    <property type="project" value="UniProtKB-SubCell"/>
</dbReference>